<evidence type="ECO:0000256" key="3">
    <source>
        <dbReference type="ARBA" id="ARBA00022723"/>
    </source>
</evidence>
<dbReference type="OrthoDB" id="186625at2759"/>
<proteinExistence type="predicted"/>
<keyword evidence="3" id="KW-0479">Metal-binding</keyword>
<dbReference type="GO" id="GO:0048306">
    <property type="term" value="F:calcium-dependent protein binding"/>
    <property type="evidence" value="ECO:0007669"/>
    <property type="project" value="UniProtKB-ARBA"/>
</dbReference>
<evidence type="ECO:0000313" key="7">
    <source>
        <dbReference type="EMBL" id="OMJ20050.1"/>
    </source>
</evidence>
<evidence type="ECO:0000256" key="2">
    <source>
        <dbReference type="ARBA" id="ARBA00022490"/>
    </source>
</evidence>
<dbReference type="Pfam" id="PF13405">
    <property type="entry name" value="EF-hand_6"/>
    <property type="match status" value="1"/>
</dbReference>
<keyword evidence="4" id="KW-0677">Repeat</keyword>
<dbReference type="GO" id="GO:0005737">
    <property type="term" value="C:cytoplasm"/>
    <property type="evidence" value="ECO:0007669"/>
    <property type="project" value="UniProtKB-SubCell"/>
</dbReference>
<dbReference type="PROSITE" id="PS00018">
    <property type="entry name" value="EF_HAND_1"/>
    <property type="match status" value="1"/>
</dbReference>
<dbReference type="InterPro" id="IPR051426">
    <property type="entry name" value="Peflin/Sorcin_CaBP"/>
</dbReference>
<dbReference type="Pfam" id="PF13202">
    <property type="entry name" value="EF-hand_5"/>
    <property type="match status" value="1"/>
</dbReference>
<dbReference type="PROSITE" id="PS50222">
    <property type="entry name" value="EF_HAND_2"/>
    <property type="match status" value="1"/>
</dbReference>
<reference evidence="8" key="1">
    <citation type="submission" date="2017-01" db="EMBL/GenBank/DDBJ databases">
        <authorList>
            <person name="Wang Y."/>
            <person name="White M."/>
            <person name="Kvist S."/>
            <person name="Moncalvo J.-M."/>
        </authorList>
    </citation>
    <scope>NUCLEOTIDE SEQUENCE [LARGE SCALE GENOMIC DNA]</scope>
    <source>
        <strain evidence="8">ID-206-W2</strain>
    </source>
</reference>
<accession>A0A1R1XZH1</accession>
<comment type="caution">
    <text evidence="7">The sequence shown here is derived from an EMBL/GenBank/DDBJ whole genome shotgun (WGS) entry which is preliminary data.</text>
</comment>
<dbReference type="InterPro" id="IPR011992">
    <property type="entry name" value="EF-hand-dom_pair"/>
</dbReference>
<name>A0A1R1XZH1_9FUNG</name>
<dbReference type="PANTHER" id="PTHR46212:SF3">
    <property type="entry name" value="GH27120P"/>
    <property type="match status" value="1"/>
</dbReference>
<gene>
    <name evidence="7" type="ORF">AYI69_g6374</name>
</gene>
<keyword evidence="8" id="KW-1185">Reference proteome</keyword>
<keyword evidence="2" id="KW-0963">Cytoplasm</keyword>
<keyword evidence="5" id="KW-0106">Calcium</keyword>
<evidence type="ECO:0000256" key="4">
    <source>
        <dbReference type="ARBA" id="ARBA00022737"/>
    </source>
</evidence>
<evidence type="ECO:0000256" key="5">
    <source>
        <dbReference type="ARBA" id="ARBA00022837"/>
    </source>
</evidence>
<evidence type="ECO:0000313" key="8">
    <source>
        <dbReference type="Proteomes" id="UP000187429"/>
    </source>
</evidence>
<dbReference type="InterPro" id="IPR018247">
    <property type="entry name" value="EF_Hand_1_Ca_BS"/>
</dbReference>
<dbReference type="PANTHER" id="PTHR46212">
    <property type="entry name" value="PEFLIN"/>
    <property type="match status" value="1"/>
</dbReference>
<dbReference type="GO" id="GO:0005509">
    <property type="term" value="F:calcium ion binding"/>
    <property type="evidence" value="ECO:0007669"/>
    <property type="project" value="InterPro"/>
</dbReference>
<dbReference type="EMBL" id="LSSM01002857">
    <property type="protein sequence ID" value="OMJ20050.1"/>
    <property type="molecule type" value="Genomic_DNA"/>
</dbReference>
<evidence type="ECO:0000256" key="1">
    <source>
        <dbReference type="ARBA" id="ARBA00004496"/>
    </source>
</evidence>
<dbReference type="SUPFAM" id="SSF47473">
    <property type="entry name" value="EF-hand"/>
    <property type="match status" value="1"/>
</dbReference>
<sequence>MSGTVDYREFTALVKYIGEWLNLFRTFDRDNSGTISNEELFNALSAFGLRVSPRVVDMVVNKVRILEGVKKSRNGPLGVSFDKFIYSCVMVKNLSESFQRADTDRDGWINMDMETFLLMNISNR</sequence>
<dbReference type="InterPro" id="IPR002048">
    <property type="entry name" value="EF_hand_dom"/>
</dbReference>
<dbReference type="Proteomes" id="UP000187429">
    <property type="component" value="Unassembled WGS sequence"/>
</dbReference>
<protein>
    <submittedName>
        <fullName evidence="7">Programmed cell death protein 6</fullName>
    </submittedName>
</protein>
<evidence type="ECO:0000259" key="6">
    <source>
        <dbReference type="PROSITE" id="PS50222"/>
    </source>
</evidence>
<dbReference type="Gene3D" id="1.10.238.10">
    <property type="entry name" value="EF-hand"/>
    <property type="match status" value="1"/>
</dbReference>
<feature type="domain" description="EF-hand" evidence="6">
    <location>
        <begin position="15"/>
        <end position="50"/>
    </location>
</feature>
<organism evidence="7 8">
    <name type="scientific">Smittium culicis</name>
    <dbReference type="NCBI Taxonomy" id="133412"/>
    <lineage>
        <taxon>Eukaryota</taxon>
        <taxon>Fungi</taxon>
        <taxon>Fungi incertae sedis</taxon>
        <taxon>Zoopagomycota</taxon>
        <taxon>Kickxellomycotina</taxon>
        <taxon>Harpellomycetes</taxon>
        <taxon>Harpellales</taxon>
        <taxon>Legeriomycetaceae</taxon>
        <taxon>Smittium</taxon>
    </lineage>
</organism>
<comment type="subcellular location">
    <subcellularLocation>
        <location evidence="1">Cytoplasm</location>
    </subcellularLocation>
</comment>
<dbReference type="AlphaFoldDB" id="A0A1R1XZH1"/>
<dbReference type="SMART" id="SM00054">
    <property type="entry name" value="EFh"/>
    <property type="match status" value="1"/>
</dbReference>